<evidence type="ECO:0000256" key="4">
    <source>
        <dbReference type="ARBA" id="ARBA00022692"/>
    </source>
</evidence>
<keyword evidence="16" id="KW-1185">Reference proteome</keyword>
<dbReference type="InterPro" id="IPR025846">
    <property type="entry name" value="TBL_N"/>
</dbReference>
<dbReference type="EMBL" id="SPHZ02000006">
    <property type="protein sequence ID" value="KAF0910993.1"/>
    <property type="molecule type" value="Genomic_DNA"/>
</dbReference>
<evidence type="ECO:0000259" key="13">
    <source>
        <dbReference type="Pfam" id="PF13839"/>
    </source>
</evidence>
<dbReference type="Proteomes" id="UP000479710">
    <property type="component" value="Unassembled WGS sequence"/>
</dbReference>
<feature type="region of interest" description="Disordered" evidence="11">
    <location>
        <begin position="80"/>
        <end position="139"/>
    </location>
</feature>
<evidence type="ECO:0000256" key="12">
    <source>
        <dbReference type="SAM" id="Phobius"/>
    </source>
</evidence>
<keyword evidence="8 12" id="KW-0472">Membrane</keyword>
<dbReference type="OrthoDB" id="2016263at2759"/>
<organism evidence="15 16">
    <name type="scientific">Oryza meyeriana var. granulata</name>
    <dbReference type="NCBI Taxonomy" id="110450"/>
    <lineage>
        <taxon>Eukaryota</taxon>
        <taxon>Viridiplantae</taxon>
        <taxon>Streptophyta</taxon>
        <taxon>Embryophyta</taxon>
        <taxon>Tracheophyta</taxon>
        <taxon>Spermatophyta</taxon>
        <taxon>Magnoliopsida</taxon>
        <taxon>Liliopsida</taxon>
        <taxon>Poales</taxon>
        <taxon>Poaceae</taxon>
        <taxon>BOP clade</taxon>
        <taxon>Oryzoideae</taxon>
        <taxon>Oryzeae</taxon>
        <taxon>Oryzinae</taxon>
        <taxon>Oryza</taxon>
        <taxon>Oryza meyeriana</taxon>
    </lineage>
</organism>
<keyword evidence="6 12" id="KW-1133">Transmembrane helix</keyword>
<evidence type="ECO:0000313" key="15">
    <source>
        <dbReference type="EMBL" id="KAF0910993.1"/>
    </source>
</evidence>
<keyword evidence="5" id="KW-0735">Signal-anchor</keyword>
<evidence type="ECO:0000313" key="16">
    <source>
        <dbReference type="Proteomes" id="UP000479710"/>
    </source>
</evidence>
<dbReference type="InterPro" id="IPR026057">
    <property type="entry name" value="TBL_C"/>
</dbReference>
<keyword evidence="9" id="KW-1015">Disulfide bond</keyword>
<keyword evidence="3" id="KW-0808">Transferase</keyword>
<protein>
    <submittedName>
        <fullName evidence="15">Uncharacterized protein</fullName>
    </submittedName>
</protein>
<evidence type="ECO:0000256" key="3">
    <source>
        <dbReference type="ARBA" id="ARBA00022679"/>
    </source>
</evidence>
<name>A0A6G1DGW2_9ORYZ</name>
<dbReference type="Pfam" id="PF13839">
    <property type="entry name" value="PC-Esterase"/>
    <property type="match status" value="1"/>
</dbReference>
<evidence type="ECO:0000256" key="11">
    <source>
        <dbReference type="SAM" id="MobiDB-lite"/>
    </source>
</evidence>
<keyword evidence="7" id="KW-0333">Golgi apparatus</keyword>
<proteinExistence type="inferred from homology"/>
<evidence type="ECO:0000256" key="2">
    <source>
        <dbReference type="ARBA" id="ARBA00007727"/>
    </source>
</evidence>
<comment type="subcellular location">
    <subcellularLocation>
        <location evidence="1">Golgi apparatus membrane</location>
        <topology evidence="1">Single-pass type II membrane protein</topology>
    </subcellularLocation>
</comment>
<accession>A0A6G1DGW2</accession>
<evidence type="ECO:0000256" key="8">
    <source>
        <dbReference type="ARBA" id="ARBA00023136"/>
    </source>
</evidence>
<gene>
    <name evidence="15" type="ORF">E2562_005382</name>
</gene>
<dbReference type="PANTHER" id="PTHR32285">
    <property type="entry name" value="PROTEIN TRICHOME BIREFRINGENCE-LIKE 9-RELATED"/>
    <property type="match status" value="1"/>
</dbReference>
<evidence type="ECO:0000256" key="5">
    <source>
        <dbReference type="ARBA" id="ARBA00022968"/>
    </source>
</evidence>
<sequence length="510" mass="56860">MTGSTPPRKSRSIVAGGGEGGPEDAWRTDEAAKKTMTAGCAPMHARAWGVSSFSSFVLLLLLLFVVLAVSVTTKNADADADAAETEHGPAPPLPPPIVDATAAKQQQATHLPPPADTTTKIKLPQEPTTAPPSAGAGSGGECDLFSGRWVYDEAAYPLYNESACRVMSEQSACEKYGRTDLRYQHWRWQPHGCDLPRFDAAKLLEKLRHKRLVFVGDSLNRNQWASMVCLIDTGAPELHTTINSTRSLITFKIHEYNASLDFYWSPLLVESNSDHPLRHRIADRIVRAACINKHAVHWTDADVLVFNSYLWWQRPAMKVLWGSFDNPAAAAVAMAAEEGDRYAVYKVIDSLRAYELAVRTWADWMEFHVDRNRTQLFFMTMSPTHLRSDEWEDGGGGDKAGSSNNHKCYGETEPIKAEGHRGSGTVMAFARAVEEEVRRLGERGVAVRLVNVTQLSEQRKDAHPSVHRRYWDPITDEQRRNPSSYADCIHWCLPGVPDVWNQLLYAHLVS</sequence>
<comment type="similarity">
    <text evidence="2">Belongs to the PC-esterase family. TBL subfamily.</text>
</comment>
<feature type="domain" description="Trichome birefringence-like C-terminal" evidence="13">
    <location>
        <begin position="195"/>
        <end position="506"/>
    </location>
</feature>
<dbReference type="AlphaFoldDB" id="A0A6G1DGW2"/>
<dbReference type="GO" id="GO:0000139">
    <property type="term" value="C:Golgi membrane"/>
    <property type="evidence" value="ECO:0007669"/>
    <property type="project" value="UniProtKB-SubCell"/>
</dbReference>
<dbReference type="GO" id="GO:1990538">
    <property type="term" value="F:xylan O-acetyltransferase activity"/>
    <property type="evidence" value="ECO:0007669"/>
    <property type="project" value="UniProtKB-ARBA"/>
</dbReference>
<feature type="domain" description="Trichome birefringence-like N-terminal" evidence="14">
    <location>
        <begin position="141"/>
        <end position="194"/>
    </location>
</feature>
<evidence type="ECO:0000256" key="7">
    <source>
        <dbReference type="ARBA" id="ARBA00023034"/>
    </source>
</evidence>
<keyword evidence="4 12" id="KW-0812">Transmembrane</keyword>
<evidence type="ECO:0000256" key="6">
    <source>
        <dbReference type="ARBA" id="ARBA00022989"/>
    </source>
</evidence>
<feature type="transmembrane region" description="Helical" evidence="12">
    <location>
        <begin position="53"/>
        <end position="71"/>
    </location>
</feature>
<keyword evidence="10" id="KW-0325">Glycoprotein</keyword>
<evidence type="ECO:0000256" key="1">
    <source>
        <dbReference type="ARBA" id="ARBA00004323"/>
    </source>
</evidence>
<evidence type="ECO:0000256" key="9">
    <source>
        <dbReference type="ARBA" id="ARBA00023157"/>
    </source>
</evidence>
<comment type="caution">
    <text evidence="15">The sequence shown here is derived from an EMBL/GenBank/DDBJ whole genome shotgun (WGS) entry which is preliminary data.</text>
</comment>
<evidence type="ECO:0000259" key="14">
    <source>
        <dbReference type="Pfam" id="PF14416"/>
    </source>
</evidence>
<dbReference type="InterPro" id="IPR029962">
    <property type="entry name" value="TBL"/>
</dbReference>
<dbReference type="PANTHER" id="PTHR32285:SF11">
    <property type="entry name" value="PROTEIN TRICHOME BIREFRINGENCE-LIKE 34"/>
    <property type="match status" value="1"/>
</dbReference>
<feature type="region of interest" description="Disordered" evidence="11">
    <location>
        <begin position="388"/>
        <end position="408"/>
    </location>
</feature>
<feature type="region of interest" description="Disordered" evidence="11">
    <location>
        <begin position="1"/>
        <end position="26"/>
    </location>
</feature>
<evidence type="ECO:0000256" key="10">
    <source>
        <dbReference type="ARBA" id="ARBA00023180"/>
    </source>
</evidence>
<reference evidence="15 16" key="1">
    <citation type="submission" date="2019-11" db="EMBL/GenBank/DDBJ databases">
        <title>Whole genome sequence of Oryza granulata.</title>
        <authorList>
            <person name="Li W."/>
        </authorList>
    </citation>
    <scope>NUCLEOTIDE SEQUENCE [LARGE SCALE GENOMIC DNA]</scope>
    <source>
        <strain evidence="16">cv. Menghai</strain>
        <tissue evidence="15">Leaf</tissue>
    </source>
</reference>
<dbReference type="Pfam" id="PF14416">
    <property type="entry name" value="PMR5N"/>
    <property type="match status" value="1"/>
</dbReference>